<dbReference type="STRING" id="158787.BSCA_1031"/>
<reference evidence="2 3" key="1">
    <citation type="submission" date="2014-03" db="EMBL/GenBank/DDBJ databases">
        <title>Genomics of Bifidobacteria.</title>
        <authorList>
            <person name="Ventura M."/>
            <person name="Milani C."/>
            <person name="Lugli G.A."/>
        </authorList>
    </citation>
    <scope>NUCLEOTIDE SEQUENCE [LARGE SCALE GENOMIC DNA]</scope>
    <source>
        <strain evidence="2 3">LMG 21589</strain>
    </source>
</reference>
<keyword evidence="1" id="KW-0812">Transmembrane</keyword>
<keyword evidence="3" id="KW-1185">Reference proteome</keyword>
<dbReference type="RefSeq" id="WP_144414445.1">
    <property type="nucleotide sequence ID" value="NZ_CAUPKV010000009.1"/>
</dbReference>
<protein>
    <submittedName>
        <fullName evidence="2">Uncharacterized protein</fullName>
    </submittedName>
</protein>
<feature type="transmembrane region" description="Helical" evidence="1">
    <location>
        <begin position="6"/>
        <end position="27"/>
    </location>
</feature>
<organism evidence="2 3">
    <name type="scientific">Bifidobacterium scardovii</name>
    <dbReference type="NCBI Taxonomy" id="158787"/>
    <lineage>
        <taxon>Bacteria</taxon>
        <taxon>Bacillati</taxon>
        <taxon>Actinomycetota</taxon>
        <taxon>Actinomycetes</taxon>
        <taxon>Bifidobacteriales</taxon>
        <taxon>Bifidobacteriaceae</taxon>
        <taxon>Bifidobacterium</taxon>
    </lineage>
</organism>
<dbReference type="GeneID" id="85166008"/>
<keyword evidence="1" id="KW-1133">Transmembrane helix</keyword>
<evidence type="ECO:0000256" key="1">
    <source>
        <dbReference type="SAM" id="Phobius"/>
    </source>
</evidence>
<comment type="caution">
    <text evidence="2">The sequence shown here is derived from an EMBL/GenBank/DDBJ whole genome shotgun (WGS) entry which is preliminary data.</text>
</comment>
<sequence length="74" mass="7490">MTGETMSELACGLGLGASCVVSLGWLLTHDGCAHPIGNLLAMIVLVGAGTILLLPAALRLMAGVVADSDEGERR</sequence>
<accession>A0A087DI63</accession>
<dbReference type="AlphaFoldDB" id="A0A087DI63"/>
<keyword evidence="1" id="KW-0472">Membrane</keyword>
<name>A0A087DI63_9BIFI</name>
<dbReference type="eggNOG" id="ENOG5031WF5">
    <property type="taxonomic scope" value="Bacteria"/>
</dbReference>
<dbReference type="EMBL" id="JGZO01000004">
    <property type="protein sequence ID" value="KFI95213.1"/>
    <property type="molecule type" value="Genomic_DNA"/>
</dbReference>
<evidence type="ECO:0000313" key="2">
    <source>
        <dbReference type="EMBL" id="KFI95213.1"/>
    </source>
</evidence>
<dbReference type="Proteomes" id="UP000029033">
    <property type="component" value="Unassembled WGS sequence"/>
</dbReference>
<feature type="transmembrane region" description="Helical" evidence="1">
    <location>
        <begin position="39"/>
        <end position="58"/>
    </location>
</feature>
<gene>
    <name evidence="2" type="ORF">BSCA_1031</name>
</gene>
<proteinExistence type="predicted"/>
<evidence type="ECO:0000313" key="3">
    <source>
        <dbReference type="Proteomes" id="UP000029033"/>
    </source>
</evidence>